<proteinExistence type="predicted"/>
<dbReference type="SUPFAM" id="SSF50965">
    <property type="entry name" value="Galactose oxidase, central domain"/>
    <property type="match status" value="1"/>
</dbReference>
<gene>
    <name evidence="4" type="primary">LOC108834346</name>
</gene>
<dbReference type="GeneID" id="108834346"/>
<dbReference type="RefSeq" id="XP_018463186.2">
    <property type="nucleotide sequence ID" value="XM_018607684.2"/>
</dbReference>
<reference evidence="4" key="2">
    <citation type="submission" date="2025-08" db="UniProtKB">
        <authorList>
            <consortium name="RefSeq"/>
        </authorList>
    </citation>
    <scope>IDENTIFICATION</scope>
    <source>
        <tissue evidence="4">Leaf</tissue>
    </source>
</reference>
<keyword evidence="1" id="KW-0732">Signal</keyword>
<evidence type="ECO:0000259" key="2">
    <source>
        <dbReference type="Pfam" id="PF07250"/>
    </source>
</evidence>
<name>A0A6J0LUX4_RAPSA</name>
<dbReference type="InterPro" id="IPR009880">
    <property type="entry name" value="Glyoxal_oxidase_N"/>
</dbReference>
<feature type="signal peptide" evidence="1">
    <location>
        <begin position="1"/>
        <end position="28"/>
    </location>
</feature>
<evidence type="ECO:0000313" key="3">
    <source>
        <dbReference type="Proteomes" id="UP000504610"/>
    </source>
</evidence>
<accession>A0A6J0LUX4</accession>
<keyword evidence="3" id="KW-1185">Reference proteome</keyword>
<reference evidence="3" key="1">
    <citation type="journal article" date="2019" name="Database">
        <title>The radish genome database (RadishGD): an integrated information resource for radish genomics.</title>
        <authorList>
            <person name="Yu H.J."/>
            <person name="Baek S."/>
            <person name="Lee Y.J."/>
            <person name="Cho A."/>
            <person name="Mun J.H."/>
        </authorList>
    </citation>
    <scope>NUCLEOTIDE SEQUENCE [LARGE SCALE GENOMIC DNA]</scope>
    <source>
        <strain evidence="3">cv. WK10039</strain>
    </source>
</reference>
<dbReference type="KEGG" id="rsz:108834346"/>
<sequence length="217" mass="24272">MAAEAKPQILYFPLFFLLLSFQAASVAGGTWELLLNDVGISAMHSQLLINDRVIMYDRSNFGPSKISLPNGACRDSPNDVVSRRDCTAHSIEYDVASNSIRPLTILSNTWCSSGGVTPDGALLQTGGDKEGERKARMFYPCHDDYDESCDWSEVDNALNVRRWYATNHVLPDGRQIIVGGRNQFNFEFFPKTKAPSLYNLHFLSETHDAGQENNLYL</sequence>
<dbReference type="Gene3D" id="2.130.10.80">
    <property type="entry name" value="Galactose oxidase/kelch, beta-propeller"/>
    <property type="match status" value="1"/>
</dbReference>
<dbReference type="PANTHER" id="PTHR32208">
    <property type="entry name" value="SECRETED PROTEIN-RELATED"/>
    <property type="match status" value="1"/>
</dbReference>
<evidence type="ECO:0000256" key="1">
    <source>
        <dbReference type="SAM" id="SignalP"/>
    </source>
</evidence>
<dbReference type="OrthoDB" id="2019572at2759"/>
<protein>
    <submittedName>
        <fullName evidence="4">Aldehyde oxidase GLOX-like</fullName>
    </submittedName>
</protein>
<dbReference type="InterPro" id="IPR011043">
    <property type="entry name" value="Gal_Oxase/kelch_b-propeller"/>
</dbReference>
<dbReference type="AlphaFoldDB" id="A0A6J0LUX4"/>
<dbReference type="PANTHER" id="PTHR32208:SF80">
    <property type="entry name" value="GALACTOSE OXIDASE-LIKE EARLY SET DOMAIN-CONTAINING PROTEIN"/>
    <property type="match status" value="1"/>
</dbReference>
<evidence type="ECO:0000313" key="4">
    <source>
        <dbReference type="RefSeq" id="XP_018463186.2"/>
    </source>
</evidence>
<dbReference type="Proteomes" id="UP000504610">
    <property type="component" value="Chromosome 2"/>
</dbReference>
<organism evidence="3 4">
    <name type="scientific">Raphanus sativus</name>
    <name type="common">Radish</name>
    <name type="synonym">Raphanus raphanistrum var. sativus</name>
    <dbReference type="NCBI Taxonomy" id="3726"/>
    <lineage>
        <taxon>Eukaryota</taxon>
        <taxon>Viridiplantae</taxon>
        <taxon>Streptophyta</taxon>
        <taxon>Embryophyta</taxon>
        <taxon>Tracheophyta</taxon>
        <taxon>Spermatophyta</taxon>
        <taxon>Magnoliopsida</taxon>
        <taxon>eudicotyledons</taxon>
        <taxon>Gunneridae</taxon>
        <taxon>Pentapetalae</taxon>
        <taxon>rosids</taxon>
        <taxon>malvids</taxon>
        <taxon>Brassicales</taxon>
        <taxon>Brassicaceae</taxon>
        <taxon>Brassiceae</taxon>
        <taxon>Raphanus</taxon>
    </lineage>
</organism>
<feature type="chain" id="PRO_5040717777" evidence="1">
    <location>
        <begin position="29"/>
        <end position="217"/>
    </location>
</feature>
<dbReference type="InterPro" id="IPR037293">
    <property type="entry name" value="Gal_Oxidase_central_sf"/>
</dbReference>
<dbReference type="Pfam" id="PF07250">
    <property type="entry name" value="Glyoxal_oxid_N"/>
    <property type="match status" value="1"/>
</dbReference>
<feature type="domain" description="Glyoxal oxidase N-terminal" evidence="2">
    <location>
        <begin position="43"/>
        <end position="216"/>
    </location>
</feature>